<evidence type="ECO:0000313" key="1">
    <source>
        <dbReference type="EMBL" id="QHT74249.1"/>
    </source>
</evidence>
<dbReference type="AlphaFoldDB" id="A0A6C0H1D5"/>
<name>A0A6C0H1D5_9ZZZZ</name>
<organism evidence="1">
    <name type="scientific">viral metagenome</name>
    <dbReference type="NCBI Taxonomy" id="1070528"/>
    <lineage>
        <taxon>unclassified sequences</taxon>
        <taxon>metagenomes</taxon>
        <taxon>organismal metagenomes</taxon>
    </lineage>
</organism>
<sequence>MSNKMNDTLNYLLQNCNHNPVNFTYFAIGSAPHCSISELNERYDQIIPKFILDILDNTDDTIRIINIDEVFENNHIQMNEKIQMMTEYHKSNKWNTNYKLDFEYTKYENIHIWRTKDNRVESIIIGGSFTHKNRWNDLTNDWFIEKLCDLTLKFNSKLVVQEYTGYDLDNLRFELFNKSLNKELFKNKILIDITYGNNCGCGTDLIKNKPIYNDFYDFINFTLMKDSEMVDIIGKSDEIDEIIKIFFIKKFRQIIHTIYVDYRRKKSGQSLMFGHSLYNELSTAGQIMQVVLNELNEIIKIFDLLKMLTDEKKELIKNLFEKYPEYDIYKWGEIMINIYK</sequence>
<proteinExistence type="predicted"/>
<reference evidence="1" key="1">
    <citation type="journal article" date="2020" name="Nature">
        <title>Giant virus diversity and host interactions through global metagenomics.</title>
        <authorList>
            <person name="Schulz F."/>
            <person name="Roux S."/>
            <person name="Paez-Espino D."/>
            <person name="Jungbluth S."/>
            <person name="Walsh D.A."/>
            <person name="Denef V.J."/>
            <person name="McMahon K.D."/>
            <person name="Konstantinidis K.T."/>
            <person name="Eloe-Fadrosh E.A."/>
            <person name="Kyrpides N.C."/>
            <person name="Woyke T."/>
        </authorList>
    </citation>
    <scope>NUCLEOTIDE SEQUENCE</scope>
    <source>
        <strain evidence="1">GVMAG-M-3300023179-4</strain>
    </source>
</reference>
<accession>A0A6C0H1D5</accession>
<protein>
    <submittedName>
        <fullName evidence="1">Uncharacterized protein</fullName>
    </submittedName>
</protein>
<dbReference type="EMBL" id="MN739844">
    <property type="protein sequence ID" value="QHT74249.1"/>
    <property type="molecule type" value="Genomic_DNA"/>
</dbReference>